<dbReference type="Proteomes" id="UP001440599">
    <property type="component" value="Unassembled WGS sequence"/>
</dbReference>
<reference evidence="3 4" key="1">
    <citation type="submission" date="2024-03" db="EMBL/GenBank/DDBJ databases">
        <title>Human intestinal bacterial collection.</title>
        <authorList>
            <person name="Pauvert C."/>
            <person name="Hitch T.C.A."/>
            <person name="Clavel T."/>
        </authorList>
    </citation>
    <scope>NUCLEOTIDE SEQUENCE [LARGE SCALE GENOMIC DNA]</scope>
    <source>
        <strain evidence="3 4">CLA-AP-H34</strain>
    </source>
</reference>
<sequence>MMGEQTLMALKAAGVDTDGAVARFMGNTALYERFLRKFPADPSYGQAVVAMETGELEAVLTAVHTLKGVAGNLGMTRLFDACTHMLEYIRGDRPEQARQCWPDLQQAYEDVLKVLTVEGLA</sequence>
<accession>A0ABV1EMJ9</accession>
<dbReference type="PROSITE" id="PS50894">
    <property type="entry name" value="HPT"/>
    <property type="match status" value="1"/>
</dbReference>
<dbReference type="SUPFAM" id="SSF47226">
    <property type="entry name" value="Histidine-containing phosphotransfer domain, HPT domain"/>
    <property type="match status" value="1"/>
</dbReference>
<dbReference type="InterPro" id="IPR008207">
    <property type="entry name" value="Sig_transdc_His_kin_Hpt_dom"/>
</dbReference>
<evidence type="ECO:0000313" key="3">
    <source>
        <dbReference type="EMBL" id="MEQ2455319.1"/>
    </source>
</evidence>
<keyword evidence="4" id="KW-1185">Reference proteome</keyword>
<comment type="caution">
    <text evidence="3">The sequence shown here is derived from an EMBL/GenBank/DDBJ whole genome shotgun (WGS) entry which is preliminary data.</text>
</comment>
<dbReference type="Pfam" id="PF01627">
    <property type="entry name" value="Hpt"/>
    <property type="match status" value="1"/>
</dbReference>
<dbReference type="RefSeq" id="WP_349139019.1">
    <property type="nucleotide sequence ID" value="NZ_JBBMFT010000001.1"/>
</dbReference>
<protein>
    <submittedName>
        <fullName evidence="3">Hpt domain-containing protein</fullName>
    </submittedName>
</protein>
<dbReference type="InterPro" id="IPR036641">
    <property type="entry name" value="HPT_dom_sf"/>
</dbReference>
<organism evidence="3 4">
    <name type="scientific">Flavonifractor hominis</name>
    <dbReference type="NCBI Taxonomy" id="3133178"/>
    <lineage>
        <taxon>Bacteria</taxon>
        <taxon>Bacillati</taxon>
        <taxon>Bacillota</taxon>
        <taxon>Clostridia</taxon>
        <taxon>Eubacteriales</taxon>
        <taxon>Oscillospiraceae</taxon>
        <taxon>Flavonifractor</taxon>
    </lineage>
</organism>
<dbReference type="EMBL" id="JBBMFT010000001">
    <property type="protein sequence ID" value="MEQ2455319.1"/>
    <property type="molecule type" value="Genomic_DNA"/>
</dbReference>
<evidence type="ECO:0000313" key="4">
    <source>
        <dbReference type="Proteomes" id="UP001440599"/>
    </source>
</evidence>
<proteinExistence type="predicted"/>
<evidence type="ECO:0000259" key="2">
    <source>
        <dbReference type="PROSITE" id="PS50894"/>
    </source>
</evidence>
<evidence type="ECO:0000256" key="1">
    <source>
        <dbReference type="PROSITE-ProRule" id="PRU00110"/>
    </source>
</evidence>
<feature type="domain" description="HPt" evidence="2">
    <location>
        <begin position="23"/>
        <end position="121"/>
    </location>
</feature>
<keyword evidence="1" id="KW-0597">Phosphoprotein</keyword>
<gene>
    <name evidence="3" type="ORF">WMO45_02195</name>
</gene>
<dbReference type="Gene3D" id="1.20.120.160">
    <property type="entry name" value="HPT domain"/>
    <property type="match status" value="1"/>
</dbReference>
<name>A0ABV1EMJ9_9FIRM</name>
<feature type="modified residue" description="Phosphohistidine" evidence="1">
    <location>
        <position position="64"/>
    </location>
</feature>